<feature type="region of interest" description="Disordered" evidence="1">
    <location>
        <begin position="408"/>
        <end position="444"/>
    </location>
</feature>
<protein>
    <recommendedName>
        <fullName evidence="3">Mu-like prophage FluMu protein gp29</fullName>
    </recommendedName>
</protein>
<feature type="compositionally biased region" description="Basic and acidic residues" evidence="1">
    <location>
        <begin position="431"/>
        <end position="444"/>
    </location>
</feature>
<organism evidence="2">
    <name type="scientific">uncultured Alphaproteobacteria bacterium</name>
    <dbReference type="NCBI Taxonomy" id="91750"/>
    <lineage>
        <taxon>Bacteria</taxon>
        <taxon>Pseudomonadati</taxon>
        <taxon>Pseudomonadota</taxon>
        <taxon>Alphaproteobacteria</taxon>
        <taxon>environmental samples</taxon>
    </lineage>
</organism>
<proteinExistence type="predicted"/>
<evidence type="ECO:0000313" key="2">
    <source>
        <dbReference type="EMBL" id="SBW09188.1"/>
    </source>
</evidence>
<evidence type="ECO:0000256" key="1">
    <source>
        <dbReference type="SAM" id="MobiDB-lite"/>
    </source>
</evidence>
<evidence type="ECO:0008006" key="3">
    <source>
        <dbReference type="Google" id="ProtNLM"/>
    </source>
</evidence>
<dbReference type="EMBL" id="FLUO01000001">
    <property type="protein sequence ID" value="SBW09188.1"/>
    <property type="molecule type" value="Genomic_DNA"/>
</dbReference>
<dbReference type="Pfam" id="PF06074">
    <property type="entry name" value="Portal_Mu"/>
    <property type="match status" value="1"/>
</dbReference>
<sequence>MIKLSPILDLDGQPMRREDLSREIAAPALAGVRTIWTDSVASGLTPERLADLLNRAAEGDPRDYLVLAEEMEEREAHYGSVLGTRKRALSALVPAVEAASDDPRDVALADEVRDLARDPQFPDMLDDLLDALGKGYSVAEIIWNTRRTPWKPERYEHRDPRWFSFDRESGRRLLLLDDQAPMGMPLAPYRFITHVPRLKSGLPIRGGLARLVAWSFMFKGYAVKDWMAFIEVFGLPLRIGKYGQSASEDDIDTLVRAVTNIGTDAAAVIPESMAIEFKDTAAGKGGHEVFKAMAEWIDEQVSKAVLGQTMTADNGSSQSQAEVHNEVRHDILRSDARQLAMTLNRDLVRPYIDLNHGPQERYPLLTLPVLEPEDIKALVDALAKLVPLGFRVEQSVIRDKLNLPDPAADADVLVPPTAPPAAAPEAPGKAQNREEVRDDRADPLDDIERTGLEDWEEQLAPVVDPVRALISSAASYEEAIAGLADLAMDSDQLVKALTRAMFLSRAAGDQVD</sequence>
<accession>A0A212KC58</accession>
<gene>
    <name evidence="2" type="ORF">KL86APRO_12536</name>
</gene>
<dbReference type="AlphaFoldDB" id="A0A212KC58"/>
<dbReference type="InterPro" id="IPR009279">
    <property type="entry name" value="Portal_Mu"/>
</dbReference>
<reference evidence="2" key="1">
    <citation type="submission" date="2016-04" db="EMBL/GenBank/DDBJ databases">
        <authorList>
            <person name="Evans L.H."/>
            <person name="Alamgir A."/>
            <person name="Owens N."/>
            <person name="Weber N.D."/>
            <person name="Virtaneva K."/>
            <person name="Barbian K."/>
            <person name="Babar A."/>
            <person name="Rosenke K."/>
        </authorList>
    </citation>
    <scope>NUCLEOTIDE SEQUENCE</scope>
    <source>
        <strain evidence="2">86</strain>
    </source>
</reference>
<name>A0A212KC58_9PROT</name>